<keyword evidence="4" id="KW-0732">Signal</keyword>
<dbReference type="EMBL" id="JAKWJU010000002">
    <property type="protein sequence ID" value="MCH6163543.1"/>
    <property type="molecule type" value="Genomic_DNA"/>
</dbReference>
<dbReference type="PROSITE" id="PS51257">
    <property type="entry name" value="PROKAR_LIPOPROTEIN"/>
    <property type="match status" value="1"/>
</dbReference>
<dbReference type="PANTHER" id="PTHR42852">
    <property type="entry name" value="THIOL:DISULFIDE INTERCHANGE PROTEIN DSBE"/>
    <property type="match status" value="1"/>
</dbReference>
<dbReference type="Gene3D" id="3.40.30.10">
    <property type="entry name" value="Glutaredoxin"/>
    <property type="match status" value="1"/>
</dbReference>
<evidence type="ECO:0000256" key="4">
    <source>
        <dbReference type="SAM" id="SignalP"/>
    </source>
</evidence>
<dbReference type="PANTHER" id="PTHR42852:SF17">
    <property type="entry name" value="THIOREDOXIN-LIKE PROTEIN HI_1115"/>
    <property type="match status" value="1"/>
</dbReference>
<comment type="subcellular location">
    <subcellularLocation>
        <location evidence="1">Cell envelope</location>
    </subcellularLocation>
</comment>
<evidence type="ECO:0000256" key="1">
    <source>
        <dbReference type="ARBA" id="ARBA00004196"/>
    </source>
</evidence>
<dbReference type="PROSITE" id="PS51352">
    <property type="entry name" value="THIOREDOXIN_2"/>
    <property type="match status" value="1"/>
</dbReference>
<reference evidence="6" key="2">
    <citation type="journal article" date="2023" name="Int. J. Syst. Evol. Microbiol.">
        <title>Streptomyces marispadix sp. nov., isolated from marine beach sediment of the Northern Coast of Portugal.</title>
        <authorList>
            <person name="dos Santos J.D.N."/>
            <person name="Vitorino I.R."/>
            <person name="Kallscheuer N."/>
            <person name="Srivastava A."/>
            <person name="Krautwurst S."/>
            <person name="Marz M."/>
            <person name="Jogler C."/>
            <person name="Lobo Da Cunha A."/>
            <person name="Catita J."/>
            <person name="Goncalves H."/>
            <person name="Gonzalez I."/>
            <person name="Reyes F."/>
            <person name="Lage O.M."/>
        </authorList>
    </citation>
    <scope>NUCLEOTIDE SEQUENCE</scope>
    <source>
        <strain evidence="6">M600PL45_2</strain>
    </source>
</reference>
<dbReference type="PROSITE" id="PS00194">
    <property type="entry name" value="THIOREDOXIN_1"/>
    <property type="match status" value="1"/>
</dbReference>
<dbReference type="InterPro" id="IPR050553">
    <property type="entry name" value="Thioredoxin_ResA/DsbE_sf"/>
</dbReference>
<keyword evidence="7" id="KW-1185">Reference proteome</keyword>
<evidence type="ECO:0000313" key="7">
    <source>
        <dbReference type="Proteomes" id="UP001166784"/>
    </source>
</evidence>
<feature type="domain" description="Thioredoxin" evidence="5">
    <location>
        <begin position="70"/>
        <end position="210"/>
    </location>
</feature>
<dbReference type="Proteomes" id="UP001166784">
    <property type="component" value="Unassembled WGS sequence"/>
</dbReference>
<accession>A0ABS9T515</accession>
<feature type="compositionally biased region" description="Basic and acidic residues" evidence="3">
    <location>
        <begin position="37"/>
        <end position="60"/>
    </location>
</feature>
<dbReference type="InterPro" id="IPR013766">
    <property type="entry name" value="Thioredoxin_domain"/>
</dbReference>
<sequence length="210" mass="21718">MRAGRTRTVLTALLVASALSVAGCGMDDQPKPSGKAAADEDKGNDAGGEKGGDAGKDKDAPAGIAPGEKAPDGKSAPAKLRFASTTLDGKSFKGETLAGKPSVLWFWAPWCGTCQGQAAQTAKLADKYKGKINFVGVAGLDKTEPIRGFVKTQKVGNFPHLNDQKGAVWKKFGISQQSSYVMLDKNGKTVHEGAATSPDQLTKQVAGLAG</sequence>
<evidence type="ECO:0000256" key="3">
    <source>
        <dbReference type="SAM" id="MobiDB-lite"/>
    </source>
</evidence>
<dbReference type="RefSeq" id="WP_241062430.1">
    <property type="nucleotide sequence ID" value="NZ_JAKWJU010000002.1"/>
</dbReference>
<keyword evidence="2" id="KW-0201">Cytochrome c-type biogenesis</keyword>
<dbReference type="InterPro" id="IPR017937">
    <property type="entry name" value="Thioredoxin_CS"/>
</dbReference>
<protein>
    <submittedName>
        <fullName evidence="6">Redoxin family protein</fullName>
    </submittedName>
</protein>
<gene>
    <name evidence="6" type="ORF">MMA15_25040</name>
</gene>
<evidence type="ECO:0000313" key="6">
    <source>
        <dbReference type="EMBL" id="MCH6163543.1"/>
    </source>
</evidence>
<dbReference type="InterPro" id="IPR013740">
    <property type="entry name" value="Redoxin"/>
</dbReference>
<feature type="signal peptide" evidence="4">
    <location>
        <begin position="1"/>
        <end position="22"/>
    </location>
</feature>
<dbReference type="Pfam" id="PF08534">
    <property type="entry name" value="Redoxin"/>
    <property type="match status" value="1"/>
</dbReference>
<proteinExistence type="predicted"/>
<reference evidence="6" key="1">
    <citation type="submission" date="2022-03" db="EMBL/GenBank/DDBJ databases">
        <authorList>
            <person name="Santos J.D.N."/>
            <person name="Kallscheuer N."/>
            <person name="Jogler C."/>
            <person name="Lage O.M."/>
        </authorList>
    </citation>
    <scope>NUCLEOTIDE SEQUENCE</scope>
    <source>
        <strain evidence="6">M600PL45_2</strain>
    </source>
</reference>
<dbReference type="SUPFAM" id="SSF52833">
    <property type="entry name" value="Thioredoxin-like"/>
    <property type="match status" value="1"/>
</dbReference>
<evidence type="ECO:0000256" key="2">
    <source>
        <dbReference type="ARBA" id="ARBA00022748"/>
    </source>
</evidence>
<dbReference type="InterPro" id="IPR036249">
    <property type="entry name" value="Thioredoxin-like_sf"/>
</dbReference>
<comment type="caution">
    <text evidence="6">The sequence shown here is derived from an EMBL/GenBank/DDBJ whole genome shotgun (WGS) entry which is preliminary data.</text>
</comment>
<evidence type="ECO:0000259" key="5">
    <source>
        <dbReference type="PROSITE" id="PS51352"/>
    </source>
</evidence>
<organism evidence="6 7">
    <name type="scientific">Streptomyces marispadix</name>
    <dbReference type="NCBI Taxonomy" id="2922868"/>
    <lineage>
        <taxon>Bacteria</taxon>
        <taxon>Bacillati</taxon>
        <taxon>Actinomycetota</taxon>
        <taxon>Actinomycetes</taxon>
        <taxon>Kitasatosporales</taxon>
        <taxon>Streptomycetaceae</taxon>
        <taxon>Streptomyces</taxon>
    </lineage>
</organism>
<name>A0ABS9T515_9ACTN</name>
<feature type="chain" id="PRO_5045758880" evidence="4">
    <location>
        <begin position="23"/>
        <end position="210"/>
    </location>
</feature>
<feature type="region of interest" description="Disordered" evidence="3">
    <location>
        <begin position="23"/>
        <end position="78"/>
    </location>
</feature>